<name>A0A4Y9L997_9BRAD</name>
<sequence length="212" mass="23415">MKNIFAKPENVLTLCGLALADMALLLSVPQYVPTLHLAKTSFWNGTKINQVRFGSYPDVGLAELARAEAARHAGTWDAWAFACIALQPNDKEKPVLLVDAGEAPVANSVRIIQELRLPNDGFGLYGRPRFSLNVDGQALPLDEVETPRWHAFLHKGISKLKAAADNWERWSIPSSDETALLTRDDAKGRIWFTAHISTDAAQVRFLSKAQIV</sequence>
<evidence type="ECO:0000313" key="2">
    <source>
        <dbReference type="Proteomes" id="UP000297966"/>
    </source>
</evidence>
<reference evidence="1 2" key="1">
    <citation type="submission" date="2019-03" db="EMBL/GenBank/DDBJ databases">
        <title>Bradyrhizobium diversity isolated from nodules of Chamaecrista fasciculata.</title>
        <authorList>
            <person name="Klepa M.S."/>
            <person name="Urquiaga M.O."/>
            <person name="Hungria M."/>
            <person name="Delamuta J.R."/>
        </authorList>
    </citation>
    <scope>NUCLEOTIDE SEQUENCE [LARGE SCALE GENOMIC DNA]</scope>
    <source>
        <strain evidence="1 2">CNPSo 3448</strain>
    </source>
</reference>
<comment type="caution">
    <text evidence="1">The sequence shown here is derived from an EMBL/GenBank/DDBJ whole genome shotgun (WGS) entry which is preliminary data.</text>
</comment>
<dbReference type="EMBL" id="SPQT01000039">
    <property type="protein sequence ID" value="TFV38934.1"/>
    <property type="molecule type" value="Genomic_DNA"/>
</dbReference>
<dbReference type="RefSeq" id="WP_135178971.1">
    <property type="nucleotide sequence ID" value="NZ_SPQT01000039.1"/>
</dbReference>
<organism evidence="1 2">
    <name type="scientific">Bradyrhizobium niftali</name>
    <dbReference type="NCBI Taxonomy" id="2560055"/>
    <lineage>
        <taxon>Bacteria</taxon>
        <taxon>Pseudomonadati</taxon>
        <taxon>Pseudomonadota</taxon>
        <taxon>Alphaproteobacteria</taxon>
        <taxon>Hyphomicrobiales</taxon>
        <taxon>Nitrobacteraceae</taxon>
        <taxon>Bradyrhizobium</taxon>
    </lineage>
</organism>
<gene>
    <name evidence="1" type="ORF">E4K65_41215</name>
</gene>
<dbReference type="AlphaFoldDB" id="A0A4Y9L997"/>
<evidence type="ECO:0000313" key="1">
    <source>
        <dbReference type="EMBL" id="TFV38934.1"/>
    </source>
</evidence>
<protein>
    <submittedName>
        <fullName evidence="1">Uncharacterized protein</fullName>
    </submittedName>
</protein>
<proteinExistence type="predicted"/>
<dbReference type="Proteomes" id="UP000297966">
    <property type="component" value="Unassembled WGS sequence"/>
</dbReference>
<accession>A0A4Y9L997</accession>
<keyword evidence="2" id="KW-1185">Reference proteome</keyword>
<dbReference type="OrthoDB" id="7060208at2"/>